<evidence type="ECO:0000256" key="1">
    <source>
        <dbReference type="SAM" id="SignalP"/>
    </source>
</evidence>
<dbReference type="Proteomes" id="UP000443582">
    <property type="component" value="Unassembled WGS sequence"/>
</dbReference>
<keyword evidence="1" id="KW-0732">Signal</keyword>
<sequence>MMKWLIASLLFINTTLALTVPKVYNTGKLINVTKDHYLIQTKSKKMIKVKPFLKKPKIGVQISYPVSNTEIKVDKGFIQQHALKMLSQEEYTSDIIEAYLQTLSDISKNGLYKQESTTGSMYSSLFLDMLAPKLCAHESSCDNMCYFGGWASTRKGGYCQAPWKTKNDAKVKAVDNEVYSRDYSCGGKNRFRCNPKIFGPYDSSLDPVQMVDTSDSKRNSAAGICIKVRGSYKYATAQCLEASSKIPNFKEALRERYNNNKETFERIIDNVNCFCDAQKTDKREFSCNALRSRLSKIFEEEKEVVEVAPEVEEVQEAQEVATPAIKAIPPPRGDKSIPIPRDDDGKEEFVLDEQEEEPLPEDLIYYNCNFTDTKNLFKGKNAQCANKGVCLKKVTCESYSKEKKQYDIKAKILAYCSCDESDATECANAIADKAVVTEKDNSQSTESTQQ</sequence>
<feature type="chain" id="PRO_5046996265" evidence="1">
    <location>
        <begin position="20"/>
        <end position="450"/>
    </location>
</feature>
<organism evidence="2 3">
    <name type="scientific">Halobacteriovorax vibrionivorans</name>
    <dbReference type="NCBI Taxonomy" id="2152716"/>
    <lineage>
        <taxon>Bacteria</taxon>
        <taxon>Pseudomonadati</taxon>
        <taxon>Bdellovibrionota</taxon>
        <taxon>Bacteriovoracia</taxon>
        <taxon>Bacteriovoracales</taxon>
        <taxon>Halobacteriovoraceae</taxon>
        <taxon>Halobacteriovorax</taxon>
    </lineage>
</organism>
<dbReference type="RefSeq" id="WP_114705647.1">
    <property type="nucleotide sequence ID" value="NZ_QDKL01000001.1"/>
</dbReference>
<accession>A0ABY0IIC8</accession>
<evidence type="ECO:0000313" key="2">
    <source>
        <dbReference type="EMBL" id="RZF22703.1"/>
    </source>
</evidence>
<reference evidence="3" key="1">
    <citation type="journal article" date="2019" name="Int. J. Syst. Evol. Microbiol.">
        <title>Halobacteriovorax valvorus sp. nov., a novel prokaryotic predator isolated from coastal seawater of China.</title>
        <authorList>
            <person name="Chen M.-X."/>
        </authorList>
    </citation>
    <scope>NUCLEOTIDE SEQUENCE [LARGE SCALE GENOMIC DNA]</scope>
    <source>
        <strain evidence="3">BL9</strain>
    </source>
</reference>
<protein>
    <submittedName>
        <fullName evidence="2">Uncharacterized protein</fullName>
    </submittedName>
</protein>
<proteinExistence type="predicted"/>
<gene>
    <name evidence="2" type="ORF">DAY19_02720</name>
</gene>
<evidence type="ECO:0000313" key="3">
    <source>
        <dbReference type="Proteomes" id="UP000443582"/>
    </source>
</evidence>
<comment type="caution">
    <text evidence="2">The sequence shown here is derived from an EMBL/GenBank/DDBJ whole genome shotgun (WGS) entry which is preliminary data.</text>
</comment>
<dbReference type="EMBL" id="QDKL01000001">
    <property type="protein sequence ID" value="RZF22703.1"/>
    <property type="molecule type" value="Genomic_DNA"/>
</dbReference>
<name>A0ABY0IIC8_9BACT</name>
<keyword evidence="3" id="KW-1185">Reference proteome</keyword>
<feature type="signal peptide" evidence="1">
    <location>
        <begin position="1"/>
        <end position="19"/>
    </location>
</feature>